<feature type="region of interest" description="Disordered" evidence="1">
    <location>
        <begin position="93"/>
        <end position="114"/>
    </location>
</feature>
<protein>
    <submittedName>
        <fullName evidence="2">Uncharacterized protein</fullName>
    </submittedName>
</protein>
<reference evidence="2 3" key="1">
    <citation type="journal article" date="2024" name="Microbiol. Resour. Announc.">
        <title>Genome annotations for the ascomycete fungi Trichoderma harzianum, Trichoderma aggressivum, and Purpureocillium lilacinum.</title>
        <authorList>
            <person name="Beijen E.P.W."/>
            <person name="Ohm R.A."/>
        </authorList>
    </citation>
    <scope>NUCLEOTIDE SEQUENCE [LARGE SCALE GENOMIC DNA]</scope>
    <source>
        <strain evidence="2 3">CBS 150709</strain>
    </source>
</reference>
<evidence type="ECO:0000256" key="1">
    <source>
        <dbReference type="SAM" id="MobiDB-lite"/>
    </source>
</evidence>
<proteinExistence type="predicted"/>
<accession>A0ABR0CDS7</accession>
<comment type="caution">
    <text evidence="2">The sequence shown here is derived from an EMBL/GenBank/DDBJ whole genome shotgun (WGS) entry which is preliminary data.</text>
</comment>
<organism evidence="2 3">
    <name type="scientific">Purpureocillium lilacinum</name>
    <name type="common">Paecilomyces lilacinus</name>
    <dbReference type="NCBI Taxonomy" id="33203"/>
    <lineage>
        <taxon>Eukaryota</taxon>
        <taxon>Fungi</taxon>
        <taxon>Dikarya</taxon>
        <taxon>Ascomycota</taxon>
        <taxon>Pezizomycotina</taxon>
        <taxon>Sordariomycetes</taxon>
        <taxon>Hypocreomycetidae</taxon>
        <taxon>Hypocreales</taxon>
        <taxon>Ophiocordycipitaceae</taxon>
        <taxon>Purpureocillium</taxon>
    </lineage>
</organism>
<keyword evidence="3" id="KW-1185">Reference proteome</keyword>
<evidence type="ECO:0000313" key="3">
    <source>
        <dbReference type="Proteomes" id="UP001287286"/>
    </source>
</evidence>
<sequence>MPQESGGATARQHAYARDHGLAHLMANGQARTKLAPRSQAVREANLGLAETGTLLEGSHWDSTFGRLQGSRAVAAQWVRLSLLWGAWGPCSELGPSHRTASRRQGRHGRSRSRTIFNQRCDGDADAQIRLAQASASSQSLVSTLATAAADDEMQGRSPNEAIAESAPQTITGMGSGVAQHASHATTTAAVCSDNSAWALVDVHQQQHGVCTAELQAPWAWMLGDLKLRADLRGPPNAPSPPRKTSEMW</sequence>
<dbReference type="EMBL" id="JAWRVI010000003">
    <property type="protein sequence ID" value="KAK4094367.1"/>
    <property type="molecule type" value="Genomic_DNA"/>
</dbReference>
<feature type="compositionally biased region" description="Basic residues" evidence="1">
    <location>
        <begin position="99"/>
        <end position="112"/>
    </location>
</feature>
<dbReference type="Proteomes" id="UP001287286">
    <property type="component" value="Unassembled WGS sequence"/>
</dbReference>
<evidence type="ECO:0000313" key="2">
    <source>
        <dbReference type="EMBL" id="KAK4094367.1"/>
    </source>
</evidence>
<gene>
    <name evidence="2" type="ORF">Purlil1_972</name>
</gene>
<name>A0ABR0CDS7_PURLI</name>